<keyword evidence="2" id="KW-1185">Reference proteome</keyword>
<evidence type="ECO:0000313" key="1">
    <source>
        <dbReference type="EMBL" id="TNN57522.1"/>
    </source>
</evidence>
<dbReference type="EMBL" id="SRLO01000403">
    <property type="protein sequence ID" value="TNN57522.1"/>
    <property type="molecule type" value="Genomic_DNA"/>
</dbReference>
<organism evidence="1 2">
    <name type="scientific">Liparis tanakae</name>
    <name type="common">Tanaka's snailfish</name>
    <dbReference type="NCBI Taxonomy" id="230148"/>
    <lineage>
        <taxon>Eukaryota</taxon>
        <taxon>Metazoa</taxon>
        <taxon>Chordata</taxon>
        <taxon>Craniata</taxon>
        <taxon>Vertebrata</taxon>
        <taxon>Euteleostomi</taxon>
        <taxon>Actinopterygii</taxon>
        <taxon>Neopterygii</taxon>
        <taxon>Teleostei</taxon>
        <taxon>Neoteleostei</taxon>
        <taxon>Acanthomorphata</taxon>
        <taxon>Eupercaria</taxon>
        <taxon>Perciformes</taxon>
        <taxon>Cottioidei</taxon>
        <taxon>Cottales</taxon>
        <taxon>Liparidae</taxon>
        <taxon>Liparis</taxon>
    </lineage>
</organism>
<accession>A0A4Z2GXY4</accession>
<dbReference type="AlphaFoldDB" id="A0A4Z2GXY4"/>
<evidence type="ECO:0000313" key="2">
    <source>
        <dbReference type="Proteomes" id="UP000314294"/>
    </source>
</evidence>
<gene>
    <name evidence="1" type="ORF">EYF80_032246</name>
</gene>
<dbReference type="Proteomes" id="UP000314294">
    <property type="component" value="Unassembled WGS sequence"/>
</dbReference>
<name>A0A4Z2GXY4_9TELE</name>
<sequence>MDPDTATKALGVILALADKSLEFLSLSVFTGLSMTAELSEWIVDEAKKDPEEVSKTPDLLDVIGAL</sequence>
<reference evidence="1 2" key="1">
    <citation type="submission" date="2019-03" db="EMBL/GenBank/DDBJ databases">
        <title>First draft genome of Liparis tanakae, snailfish: a comprehensive survey of snailfish specific genes.</title>
        <authorList>
            <person name="Kim W."/>
            <person name="Song I."/>
            <person name="Jeong J.-H."/>
            <person name="Kim D."/>
            <person name="Kim S."/>
            <person name="Ryu S."/>
            <person name="Song J.Y."/>
            <person name="Lee S.K."/>
        </authorList>
    </citation>
    <scope>NUCLEOTIDE SEQUENCE [LARGE SCALE GENOMIC DNA]</scope>
    <source>
        <tissue evidence="1">Muscle</tissue>
    </source>
</reference>
<comment type="caution">
    <text evidence="1">The sequence shown here is derived from an EMBL/GenBank/DDBJ whole genome shotgun (WGS) entry which is preliminary data.</text>
</comment>
<protein>
    <submittedName>
        <fullName evidence="1">Uncharacterized protein</fullName>
    </submittedName>
</protein>
<proteinExistence type="predicted"/>